<accession>A0ABW1RZ91</accession>
<organism evidence="2 3">
    <name type="scientific">Lactiplantibacillus daowaiensis</name>
    <dbReference type="NCBI Taxonomy" id="2559918"/>
    <lineage>
        <taxon>Bacteria</taxon>
        <taxon>Bacillati</taxon>
        <taxon>Bacillota</taxon>
        <taxon>Bacilli</taxon>
        <taxon>Lactobacillales</taxon>
        <taxon>Lactobacillaceae</taxon>
        <taxon>Lactiplantibacillus</taxon>
    </lineage>
</organism>
<comment type="caution">
    <text evidence="2">The sequence shown here is derived from an EMBL/GenBank/DDBJ whole genome shotgun (WGS) entry which is preliminary data.</text>
</comment>
<dbReference type="Proteomes" id="UP001596282">
    <property type="component" value="Unassembled WGS sequence"/>
</dbReference>
<dbReference type="RefSeq" id="WP_137628388.1">
    <property type="nucleotide sequence ID" value="NZ_BJDJ01000008.1"/>
</dbReference>
<feature type="signal peptide" evidence="1">
    <location>
        <begin position="1"/>
        <end position="20"/>
    </location>
</feature>
<reference evidence="3" key="1">
    <citation type="journal article" date="2019" name="Int. J. Syst. Evol. Microbiol.">
        <title>The Global Catalogue of Microorganisms (GCM) 10K type strain sequencing project: providing services to taxonomists for standard genome sequencing and annotation.</title>
        <authorList>
            <consortium name="The Broad Institute Genomics Platform"/>
            <consortium name="The Broad Institute Genome Sequencing Center for Infectious Disease"/>
            <person name="Wu L."/>
            <person name="Ma J."/>
        </authorList>
    </citation>
    <scope>NUCLEOTIDE SEQUENCE [LARGE SCALE GENOMIC DNA]</scope>
    <source>
        <strain evidence="3">CCM 8933</strain>
    </source>
</reference>
<name>A0ABW1RZ91_9LACO</name>
<proteinExistence type="predicted"/>
<feature type="chain" id="PRO_5046832476" description="Extracellular protein" evidence="1">
    <location>
        <begin position="21"/>
        <end position="197"/>
    </location>
</feature>
<sequence>MLKKYSFGLLVIATTALGIAASHPTTVHATSHSTIPTSLRGTWYQANTTYNQHGKAVLKKGYQVIKLSKHTVTTWASNDRGRRTSKKLVILASKYHNDYRHLYVTKGPLFNKQRYVYNLPDMNLQAVQPAGRKNTIGFTDGWGFWTTHKTYKHHNYHLLGAYQRQGYVEYWANKRVHHIFSYTTMSQHKLNQLGFKK</sequence>
<evidence type="ECO:0008006" key="4">
    <source>
        <dbReference type="Google" id="ProtNLM"/>
    </source>
</evidence>
<evidence type="ECO:0000256" key="1">
    <source>
        <dbReference type="SAM" id="SignalP"/>
    </source>
</evidence>
<protein>
    <recommendedName>
        <fullName evidence="4">Extracellular protein</fullName>
    </recommendedName>
</protein>
<evidence type="ECO:0000313" key="2">
    <source>
        <dbReference type="EMBL" id="MFC6180776.1"/>
    </source>
</evidence>
<keyword evidence="1" id="KW-0732">Signal</keyword>
<gene>
    <name evidence="2" type="ORF">ACFP5Y_06055</name>
</gene>
<dbReference type="EMBL" id="JBHSSC010000016">
    <property type="protein sequence ID" value="MFC6180776.1"/>
    <property type="molecule type" value="Genomic_DNA"/>
</dbReference>
<evidence type="ECO:0000313" key="3">
    <source>
        <dbReference type="Proteomes" id="UP001596282"/>
    </source>
</evidence>
<keyword evidence="3" id="KW-1185">Reference proteome</keyword>